<proteinExistence type="predicted"/>
<protein>
    <recommendedName>
        <fullName evidence="3">Flp family type IVb pilin</fullName>
    </recommendedName>
</protein>
<comment type="caution">
    <text evidence="1">The sequence shown here is derived from an EMBL/GenBank/DDBJ whole genome shotgun (WGS) entry which is preliminary data.</text>
</comment>
<reference evidence="1" key="2">
    <citation type="submission" date="2020-09" db="EMBL/GenBank/DDBJ databases">
        <authorList>
            <person name="Sun Q."/>
            <person name="Zhou Y."/>
        </authorList>
    </citation>
    <scope>NUCLEOTIDE SEQUENCE</scope>
    <source>
        <strain evidence="1">CGMCC 1.6293</strain>
    </source>
</reference>
<evidence type="ECO:0000313" key="2">
    <source>
        <dbReference type="Proteomes" id="UP000649829"/>
    </source>
</evidence>
<keyword evidence="2" id="KW-1185">Reference proteome</keyword>
<reference evidence="1" key="1">
    <citation type="journal article" date="2014" name="Int. J. Syst. Evol. Microbiol.">
        <title>Complete genome sequence of Corynebacterium casei LMG S-19264T (=DSM 44701T), isolated from a smear-ripened cheese.</title>
        <authorList>
            <consortium name="US DOE Joint Genome Institute (JGI-PGF)"/>
            <person name="Walter F."/>
            <person name="Albersmeier A."/>
            <person name="Kalinowski J."/>
            <person name="Ruckert C."/>
        </authorList>
    </citation>
    <scope>NUCLEOTIDE SEQUENCE</scope>
    <source>
        <strain evidence="1">CGMCC 1.6293</strain>
    </source>
</reference>
<sequence>MIKFIKGFKKDESGAAMVEYAIALLVAAGIGVATFSTMGTAAGANATKACGTINPAGTHGTC</sequence>
<evidence type="ECO:0008006" key="3">
    <source>
        <dbReference type="Google" id="ProtNLM"/>
    </source>
</evidence>
<dbReference type="RefSeq" id="WP_028285167.1">
    <property type="nucleotide sequence ID" value="NZ_BMLF01000001.1"/>
</dbReference>
<accession>A0A917W8Y4</accession>
<dbReference type="AlphaFoldDB" id="A0A917W8Y4"/>
<dbReference type="Proteomes" id="UP000649829">
    <property type="component" value="Unassembled WGS sequence"/>
</dbReference>
<organism evidence="1 2">
    <name type="scientific">Pseudooceanicola nanhaiensis</name>
    <dbReference type="NCBI Taxonomy" id="375761"/>
    <lineage>
        <taxon>Bacteria</taxon>
        <taxon>Pseudomonadati</taxon>
        <taxon>Pseudomonadota</taxon>
        <taxon>Alphaproteobacteria</taxon>
        <taxon>Rhodobacterales</taxon>
        <taxon>Paracoccaceae</taxon>
        <taxon>Pseudooceanicola</taxon>
    </lineage>
</organism>
<name>A0A917W8Y4_9RHOB</name>
<evidence type="ECO:0000313" key="1">
    <source>
        <dbReference type="EMBL" id="GGL83631.1"/>
    </source>
</evidence>
<gene>
    <name evidence="1" type="ORF">GCM10011534_01970</name>
</gene>
<dbReference type="EMBL" id="BMLF01000001">
    <property type="protein sequence ID" value="GGL83631.1"/>
    <property type="molecule type" value="Genomic_DNA"/>
</dbReference>